<proteinExistence type="predicted"/>
<gene>
    <name evidence="1" type="ORF">NADFUDRAFT_78334</name>
</gene>
<evidence type="ECO:0000313" key="2">
    <source>
        <dbReference type="Proteomes" id="UP000095009"/>
    </source>
</evidence>
<name>A0A1E3PJK7_9ASCO</name>
<sequence>MLTKKQQAMSDSPDIDWDIDSSSDEISLDQSNRDFMSIDGPIAHNNSSRNDTNIWDGDFADIMEQIHIPDTINKVQHGIEYHTGLIKDFARSIKELKSILLEIPTTKLDTCYTKNVREALLLIIVSSDCDTPDKFFSTPILTRFLNLGEHTKHTEQLLTEVQSDGCFDSHGRLESHGRMESDSLGRRLSINTDTLTNLRQKVLEIEANLRHEVDRVLCS</sequence>
<dbReference type="EMBL" id="KV454409">
    <property type="protein sequence ID" value="ODQ65613.1"/>
    <property type="molecule type" value="Genomic_DNA"/>
</dbReference>
<accession>A0A1E3PJK7</accession>
<dbReference type="GO" id="GO:1902412">
    <property type="term" value="P:regulation of mitotic cytokinesis"/>
    <property type="evidence" value="ECO:0007669"/>
    <property type="project" value="InterPro"/>
</dbReference>
<dbReference type="Proteomes" id="UP000095009">
    <property type="component" value="Unassembled WGS sequence"/>
</dbReference>
<protein>
    <submittedName>
        <fullName evidence="1">Uncharacterized protein</fullName>
    </submittedName>
</protein>
<dbReference type="GO" id="GO:0005096">
    <property type="term" value="F:GTPase activator activity"/>
    <property type="evidence" value="ECO:0007669"/>
    <property type="project" value="InterPro"/>
</dbReference>
<evidence type="ECO:0000313" key="1">
    <source>
        <dbReference type="EMBL" id="ODQ65613.1"/>
    </source>
</evidence>
<keyword evidence="2" id="KW-1185">Reference proteome</keyword>
<dbReference type="Pfam" id="PF20162">
    <property type="entry name" value="Etd1"/>
    <property type="match status" value="1"/>
</dbReference>
<dbReference type="InterPro" id="IPR045342">
    <property type="entry name" value="Etd1"/>
</dbReference>
<reference evidence="1 2" key="1">
    <citation type="journal article" date="2016" name="Proc. Natl. Acad. Sci. U.S.A.">
        <title>Comparative genomics of biotechnologically important yeasts.</title>
        <authorList>
            <person name="Riley R."/>
            <person name="Haridas S."/>
            <person name="Wolfe K.H."/>
            <person name="Lopes M.R."/>
            <person name="Hittinger C.T."/>
            <person name="Goeker M."/>
            <person name="Salamov A.A."/>
            <person name="Wisecaver J.H."/>
            <person name="Long T.M."/>
            <person name="Calvey C.H."/>
            <person name="Aerts A.L."/>
            <person name="Barry K.W."/>
            <person name="Choi C."/>
            <person name="Clum A."/>
            <person name="Coughlan A.Y."/>
            <person name="Deshpande S."/>
            <person name="Douglass A.P."/>
            <person name="Hanson S.J."/>
            <person name="Klenk H.-P."/>
            <person name="LaButti K.M."/>
            <person name="Lapidus A."/>
            <person name="Lindquist E.A."/>
            <person name="Lipzen A.M."/>
            <person name="Meier-Kolthoff J.P."/>
            <person name="Ohm R.A."/>
            <person name="Otillar R.P."/>
            <person name="Pangilinan J.L."/>
            <person name="Peng Y."/>
            <person name="Rokas A."/>
            <person name="Rosa C.A."/>
            <person name="Scheuner C."/>
            <person name="Sibirny A.A."/>
            <person name="Slot J.C."/>
            <person name="Stielow J.B."/>
            <person name="Sun H."/>
            <person name="Kurtzman C.P."/>
            <person name="Blackwell M."/>
            <person name="Grigoriev I.V."/>
            <person name="Jeffries T.W."/>
        </authorList>
    </citation>
    <scope>NUCLEOTIDE SEQUENCE [LARGE SCALE GENOMIC DNA]</scope>
    <source>
        <strain evidence="1 2">DSM 6958</strain>
    </source>
</reference>
<organism evidence="1 2">
    <name type="scientific">Nadsonia fulvescens var. elongata DSM 6958</name>
    <dbReference type="NCBI Taxonomy" id="857566"/>
    <lineage>
        <taxon>Eukaryota</taxon>
        <taxon>Fungi</taxon>
        <taxon>Dikarya</taxon>
        <taxon>Ascomycota</taxon>
        <taxon>Saccharomycotina</taxon>
        <taxon>Dipodascomycetes</taxon>
        <taxon>Dipodascales</taxon>
        <taxon>Dipodascales incertae sedis</taxon>
        <taxon>Nadsonia</taxon>
    </lineage>
</organism>
<dbReference type="AlphaFoldDB" id="A0A1E3PJK7"/>